<dbReference type="Proteomes" id="UP001064048">
    <property type="component" value="Chromosome 6"/>
</dbReference>
<evidence type="ECO:0000313" key="1">
    <source>
        <dbReference type="EMBL" id="KAI8435826.1"/>
    </source>
</evidence>
<accession>A0ACC0KID0</accession>
<organism evidence="1 2">
    <name type="scientific">Choristoneura fumiferana</name>
    <name type="common">Spruce budworm moth</name>
    <name type="synonym">Archips fumiferana</name>
    <dbReference type="NCBI Taxonomy" id="7141"/>
    <lineage>
        <taxon>Eukaryota</taxon>
        <taxon>Metazoa</taxon>
        <taxon>Ecdysozoa</taxon>
        <taxon>Arthropoda</taxon>
        <taxon>Hexapoda</taxon>
        <taxon>Insecta</taxon>
        <taxon>Pterygota</taxon>
        <taxon>Neoptera</taxon>
        <taxon>Endopterygota</taxon>
        <taxon>Lepidoptera</taxon>
        <taxon>Glossata</taxon>
        <taxon>Ditrysia</taxon>
        <taxon>Tortricoidea</taxon>
        <taxon>Tortricidae</taxon>
        <taxon>Tortricinae</taxon>
        <taxon>Choristoneura</taxon>
    </lineage>
</organism>
<proteinExistence type="predicted"/>
<name>A0ACC0KID0_CHOFU</name>
<sequence length="153" mass="17211">MRYGGKKMDSKRPAKCESDSRAKGFLPLSIGTHNLPLEIRQELDIAQKKCMKAGNYAETPYEWPYNHVCDDFLAGHGCTFQGPDFGTFSRQGGADNYVADPNSNKRNYRAIWYRRQLAAHYLLVQVPHGGYRMTGTDGKAGRGGDGEMTWTRN</sequence>
<keyword evidence="2" id="KW-1185">Reference proteome</keyword>
<reference evidence="1 2" key="1">
    <citation type="journal article" date="2022" name="Genome Biol. Evol.">
        <title>The Spruce Budworm Genome: Reconstructing the Evolutionary History of Antifreeze Proteins.</title>
        <authorList>
            <person name="Beliveau C."/>
            <person name="Gagne P."/>
            <person name="Picq S."/>
            <person name="Vernygora O."/>
            <person name="Keeling C.I."/>
            <person name="Pinkney K."/>
            <person name="Doucet D."/>
            <person name="Wen F."/>
            <person name="Johnston J.S."/>
            <person name="Maaroufi H."/>
            <person name="Boyle B."/>
            <person name="Laroche J."/>
            <person name="Dewar K."/>
            <person name="Juretic N."/>
            <person name="Blackburn G."/>
            <person name="Nisole A."/>
            <person name="Brunet B."/>
            <person name="Brandao M."/>
            <person name="Lumley L."/>
            <person name="Duan J."/>
            <person name="Quan G."/>
            <person name="Lucarotti C.J."/>
            <person name="Roe A.D."/>
            <person name="Sperling F.A.H."/>
            <person name="Levesque R.C."/>
            <person name="Cusson M."/>
        </authorList>
    </citation>
    <scope>NUCLEOTIDE SEQUENCE [LARGE SCALE GENOMIC DNA]</scope>
    <source>
        <strain evidence="1">Glfc:IPQL:Cfum</strain>
    </source>
</reference>
<comment type="caution">
    <text evidence="1">The sequence shown here is derived from an EMBL/GenBank/DDBJ whole genome shotgun (WGS) entry which is preliminary data.</text>
</comment>
<evidence type="ECO:0000313" key="2">
    <source>
        <dbReference type="Proteomes" id="UP001064048"/>
    </source>
</evidence>
<protein>
    <submittedName>
        <fullName evidence="1">Uncharacterized protein</fullName>
    </submittedName>
</protein>
<gene>
    <name evidence="1" type="ORF">MSG28_004043</name>
</gene>
<dbReference type="EMBL" id="CM046106">
    <property type="protein sequence ID" value="KAI8435826.1"/>
    <property type="molecule type" value="Genomic_DNA"/>
</dbReference>